<evidence type="ECO:0000256" key="1">
    <source>
        <dbReference type="ARBA" id="ARBA00004992"/>
    </source>
</evidence>
<dbReference type="FunFam" id="3.30.572.10:FF:000013">
    <property type="entry name" value="Thymidylate synthase"/>
    <property type="match status" value="1"/>
</dbReference>
<dbReference type="GO" id="GO:0032259">
    <property type="term" value="P:methylation"/>
    <property type="evidence" value="ECO:0007669"/>
    <property type="project" value="UniProtKB-KW"/>
</dbReference>
<keyword evidence="6" id="KW-0545">Nucleotide biosynthesis</keyword>
<dbReference type="EMBL" id="LGUB01000180">
    <property type="protein sequence ID" value="KRH93919.1"/>
    <property type="molecule type" value="Genomic_DNA"/>
</dbReference>
<dbReference type="GO" id="GO:0005829">
    <property type="term" value="C:cytosol"/>
    <property type="evidence" value="ECO:0007669"/>
    <property type="project" value="TreeGrafter"/>
</dbReference>
<keyword evidence="5" id="KW-0808">Transferase</keyword>
<evidence type="ECO:0000313" key="10">
    <source>
        <dbReference type="Proteomes" id="UP000051530"/>
    </source>
</evidence>
<comment type="catalytic activity">
    <reaction evidence="7">
        <text>dUMP + (6R)-5,10-methylene-5,6,7,8-tetrahydrofolate = 7,8-dihydrofolate + dTMP</text>
        <dbReference type="Rhea" id="RHEA:12104"/>
        <dbReference type="ChEBI" id="CHEBI:15636"/>
        <dbReference type="ChEBI" id="CHEBI:57451"/>
        <dbReference type="ChEBI" id="CHEBI:63528"/>
        <dbReference type="ChEBI" id="CHEBI:246422"/>
        <dbReference type="EC" id="2.1.1.45"/>
    </reaction>
</comment>
<evidence type="ECO:0000256" key="5">
    <source>
        <dbReference type="ARBA" id="ARBA00022679"/>
    </source>
</evidence>
<sequence length="295" mass="34251">MSVDKKKHEEYQYLDLIKTLMEKGVKRNDRTGTGTLALIGTQMRFSLDNDTLPLLTTKQTAYKSILKELLFFIKGQTDNKILTDQNVHIWTDNSTAEFFEKYGIDREPGDLGPIYGFQWRHCGAKYKTCHDNYEGQGIDQLQNLLDGIKNDPYGRRHIVSSWNPMAIKEMALPPCHTFFQVIITEGKLNLILYQRSADVGLGVPFNIASYAILTKIIAFMTGYEAGEFIHFMADCHIYSNHIDALKEQLKREPYPFPKLKINPKREIKKIDDFEFEDFELIDYECHPRIYMKMAI</sequence>
<comment type="pathway">
    <text evidence="1">Pyrimidine metabolism; dTTP biosynthesis.</text>
</comment>
<dbReference type="InterPro" id="IPR045097">
    <property type="entry name" value="Thymidate_synth/dCMP_Mease"/>
</dbReference>
<dbReference type="OrthoDB" id="766at2759"/>
<gene>
    <name evidence="9" type="ORF">M153_4900005145</name>
</gene>
<dbReference type="SUPFAM" id="SSF55831">
    <property type="entry name" value="Thymidylate synthase/dCMP hydroxymethylase"/>
    <property type="match status" value="1"/>
</dbReference>
<evidence type="ECO:0000256" key="6">
    <source>
        <dbReference type="ARBA" id="ARBA00022727"/>
    </source>
</evidence>
<protein>
    <recommendedName>
        <fullName evidence="3">thymidylate synthase</fullName>
        <ecNumber evidence="3">2.1.1.45</ecNumber>
    </recommendedName>
</protein>
<keyword evidence="4" id="KW-0489">Methyltransferase</keyword>
<dbReference type="PANTHER" id="PTHR11548:SF2">
    <property type="entry name" value="THYMIDYLATE SYNTHASE"/>
    <property type="match status" value="1"/>
</dbReference>
<dbReference type="VEuPathDB" id="MicrosporidiaDB:M153_4900005145"/>
<accession>A0A0R0M3B5</accession>
<dbReference type="Gene3D" id="3.30.572.10">
    <property type="entry name" value="Thymidylate synthase/dCMP hydroxymethylase domain"/>
    <property type="match status" value="1"/>
</dbReference>
<dbReference type="HAMAP" id="MF_00008">
    <property type="entry name" value="Thymidy_synth_bact"/>
    <property type="match status" value="1"/>
</dbReference>
<proteinExistence type="inferred from homology"/>
<dbReference type="InterPro" id="IPR000398">
    <property type="entry name" value="Thymidylate_synthase"/>
</dbReference>
<dbReference type="Proteomes" id="UP000051530">
    <property type="component" value="Unassembled WGS sequence"/>
</dbReference>
<evidence type="ECO:0000256" key="4">
    <source>
        <dbReference type="ARBA" id="ARBA00022603"/>
    </source>
</evidence>
<organism evidence="9 10">
    <name type="scientific">Pseudoloma neurophilia</name>
    <dbReference type="NCBI Taxonomy" id="146866"/>
    <lineage>
        <taxon>Eukaryota</taxon>
        <taxon>Fungi</taxon>
        <taxon>Fungi incertae sedis</taxon>
        <taxon>Microsporidia</taxon>
        <taxon>Pseudoloma</taxon>
    </lineage>
</organism>
<dbReference type="GO" id="GO:0006231">
    <property type="term" value="P:dTMP biosynthetic process"/>
    <property type="evidence" value="ECO:0007669"/>
    <property type="project" value="InterPro"/>
</dbReference>
<dbReference type="NCBIfam" id="NF002497">
    <property type="entry name" value="PRK01827.1-3"/>
    <property type="match status" value="1"/>
</dbReference>
<dbReference type="AlphaFoldDB" id="A0A0R0M3B5"/>
<dbReference type="GO" id="GO:0005739">
    <property type="term" value="C:mitochondrion"/>
    <property type="evidence" value="ECO:0007669"/>
    <property type="project" value="TreeGrafter"/>
</dbReference>
<dbReference type="CDD" id="cd00351">
    <property type="entry name" value="TS_Pyrimidine_HMase"/>
    <property type="match status" value="1"/>
</dbReference>
<dbReference type="PRINTS" id="PR00108">
    <property type="entry name" value="THYMDSNTHASE"/>
</dbReference>
<dbReference type="InterPro" id="IPR023451">
    <property type="entry name" value="Thymidate_synth/dCMP_Mease_dom"/>
</dbReference>
<evidence type="ECO:0000259" key="8">
    <source>
        <dbReference type="Pfam" id="PF00303"/>
    </source>
</evidence>
<evidence type="ECO:0000256" key="7">
    <source>
        <dbReference type="ARBA" id="ARBA00047344"/>
    </source>
</evidence>
<comment type="caution">
    <text evidence="9">The sequence shown here is derived from an EMBL/GenBank/DDBJ whole genome shotgun (WGS) entry which is preliminary data.</text>
</comment>
<dbReference type="Pfam" id="PF00303">
    <property type="entry name" value="Thymidylat_synt"/>
    <property type="match status" value="1"/>
</dbReference>
<feature type="domain" description="Thymidylate synthase/dCMP hydroxymethylase" evidence="8">
    <location>
        <begin position="12"/>
        <end position="295"/>
    </location>
</feature>
<name>A0A0R0M3B5_9MICR</name>
<dbReference type="GO" id="GO:0004799">
    <property type="term" value="F:thymidylate synthase activity"/>
    <property type="evidence" value="ECO:0007669"/>
    <property type="project" value="UniProtKB-EC"/>
</dbReference>
<evidence type="ECO:0000313" key="9">
    <source>
        <dbReference type="EMBL" id="KRH93919.1"/>
    </source>
</evidence>
<keyword evidence="10" id="KW-1185">Reference proteome</keyword>
<evidence type="ECO:0000256" key="3">
    <source>
        <dbReference type="ARBA" id="ARBA00011947"/>
    </source>
</evidence>
<comment type="similarity">
    <text evidence="2">Belongs to the thymidylate synthase family.</text>
</comment>
<dbReference type="InterPro" id="IPR036926">
    <property type="entry name" value="Thymidate_synth/dCMP_Mease_sf"/>
</dbReference>
<reference evidence="9 10" key="1">
    <citation type="submission" date="2015-07" db="EMBL/GenBank/DDBJ databases">
        <title>The genome of Pseudoloma neurophilia, a relevant intracellular parasite of the zebrafish.</title>
        <authorList>
            <person name="Ndikumana S."/>
            <person name="Pelin A."/>
            <person name="Sanders J."/>
            <person name="Corradi N."/>
        </authorList>
    </citation>
    <scope>NUCLEOTIDE SEQUENCE [LARGE SCALE GENOMIC DNA]</scope>
    <source>
        <strain evidence="9 10">MK1</strain>
    </source>
</reference>
<evidence type="ECO:0000256" key="2">
    <source>
        <dbReference type="ARBA" id="ARBA00009972"/>
    </source>
</evidence>
<dbReference type="EC" id="2.1.1.45" evidence="3"/>
<dbReference type="PANTHER" id="PTHR11548">
    <property type="entry name" value="THYMIDYLATE SYNTHASE 1"/>
    <property type="match status" value="1"/>
</dbReference>
<dbReference type="NCBIfam" id="TIGR03284">
    <property type="entry name" value="thym_sym"/>
    <property type="match status" value="1"/>
</dbReference>